<dbReference type="PANTHER" id="PTHR43765">
    <property type="entry name" value="2-DEHYDROPANTOATE 2-REDUCTASE-RELATED"/>
    <property type="match status" value="1"/>
</dbReference>
<keyword evidence="5 10" id="KW-0566">Pantothenate biosynthesis</keyword>
<evidence type="ECO:0000256" key="9">
    <source>
        <dbReference type="ARBA" id="ARBA00048793"/>
    </source>
</evidence>
<dbReference type="SUPFAM" id="SSF51735">
    <property type="entry name" value="NAD(P)-binding Rossmann-fold domains"/>
    <property type="match status" value="1"/>
</dbReference>
<keyword evidence="7 10" id="KW-0560">Oxidoreductase</keyword>
<evidence type="ECO:0000256" key="2">
    <source>
        <dbReference type="ARBA" id="ARBA00007870"/>
    </source>
</evidence>
<comment type="caution">
    <text evidence="13">The sequence shown here is derived from an EMBL/GenBank/DDBJ whole genome shotgun (WGS) entry which is preliminary data.</text>
</comment>
<keyword evidence="14" id="KW-1185">Reference proteome</keyword>
<proteinExistence type="inferred from homology"/>
<dbReference type="InterPro" id="IPR013328">
    <property type="entry name" value="6PGD_dom2"/>
</dbReference>
<dbReference type="InterPro" id="IPR008927">
    <property type="entry name" value="6-PGluconate_DH-like_C_sf"/>
</dbReference>
<comment type="catalytic activity">
    <reaction evidence="9 10">
        <text>(R)-pantoate + NADP(+) = 2-dehydropantoate + NADPH + H(+)</text>
        <dbReference type="Rhea" id="RHEA:16233"/>
        <dbReference type="ChEBI" id="CHEBI:11561"/>
        <dbReference type="ChEBI" id="CHEBI:15378"/>
        <dbReference type="ChEBI" id="CHEBI:15980"/>
        <dbReference type="ChEBI" id="CHEBI:57783"/>
        <dbReference type="ChEBI" id="CHEBI:58349"/>
        <dbReference type="EC" id="1.1.1.169"/>
    </reaction>
</comment>
<reference evidence="13 14" key="1">
    <citation type="submission" date="2018-07" db="EMBL/GenBank/DDBJ databases">
        <title>Corallincola holothuriorum sp. nov., a new facultative anaerobe isolated from sea cucumber Apostichopus japonicus.</title>
        <authorList>
            <person name="Xia H."/>
        </authorList>
    </citation>
    <scope>NUCLEOTIDE SEQUENCE [LARGE SCALE GENOMIC DNA]</scope>
    <source>
        <strain evidence="13 14">C4</strain>
    </source>
</reference>
<dbReference type="GO" id="GO:0005737">
    <property type="term" value="C:cytoplasm"/>
    <property type="evidence" value="ECO:0007669"/>
    <property type="project" value="TreeGrafter"/>
</dbReference>
<dbReference type="InterPro" id="IPR003710">
    <property type="entry name" value="ApbA"/>
</dbReference>
<comment type="pathway">
    <text evidence="1 10">Cofactor biosynthesis; (R)-pantothenate biosynthesis; (R)-pantoate from 3-methyl-2-oxobutanoate: step 2/2.</text>
</comment>
<comment type="function">
    <text evidence="10">Catalyzes the NADPH-dependent reduction of ketopantoate into pantoic acid.</text>
</comment>
<dbReference type="UniPathway" id="UPA00028">
    <property type="reaction ID" value="UER00004"/>
</dbReference>
<evidence type="ECO:0000256" key="3">
    <source>
        <dbReference type="ARBA" id="ARBA00013014"/>
    </source>
</evidence>
<dbReference type="RefSeq" id="WP_114338707.1">
    <property type="nucleotide sequence ID" value="NZ_QPID01000007.1"/>
</dbReference>
<dbReference type="OrthoDB" id="6530772at2"/>
<name>A0A368NES6_9GAMM</name>
<feature type="domain" description="Ketopantoate reductase N-terminal" evidence="11">
    <location>
        <begin position="7"/>
        <end position="141"/>
    </location>
</feature>
<evidence type="ECO:0000259" key="12">
    <source>
        <dbReference type="Pfam" id="PF08546"/>
    </source>
</evidence>
<feature type="domain" description="Ketopantoate reductase C-terminal" evidence="12">
    <location>
        <begin position="172"/>
        <end position="290"/>
    </location>
</feature>
<dbReference type="EC" id="1.1.1.169" evidence="3 10"/>
<dbReference type="GO" id="GO:0008677">
    <property type="term" value="F:2-dehydropantoate 2-reductase activity"/>
    <property type="evidence" value="ECO:0007669"/>
    <property type="project" value="UniProtKB-EC"/>
</dbReference>
<gene>
    <name evidence="13" type="ORF">DU002_12385</name>
</gene>
<dbReference type="Pfam" id="PF08546">
    <property type="entry name" value="ApbA_C"/>
    <property type="match status" value="1"/>
</dbReference>
<organism evidence="13 14">
    <name type="scientific">Corallincola holothuriorum</name>
    <dbReference type="NCBI Taxonomy" id="2282215"/>
    <lineage>
        <taxon>Bacteria</taxon>
        <taxon>Pseudomonadati</taxon>
        <taxon>Pseudomonadota</taxon>
        <taxon>Gammaproteobacteria</taxon>
        <taxon>Alteromonadales</taxon>
        <taxon>Psychromonadaceae</taxon>
        <taxon>Corallincola</taxon>
    </lineage>
</organism>
<dbReference type="InterPro" id="IPR013332">
    <property type="entry name" value="KPR_N"/>
</dbReference>
<evidence type="ECO:0000259" key="11">
    <source>
        <dbReference type="Pfam" id="PF02558"/>
    </source>
</evidence>
<dbReference type="Gene3D" id="1.10.1040.10">
    <property type="entry name" value="N-(1-d-carboxylethyl)-l-norvaline Dehydrogenase, domain 2"/>
    <property type="match status" value="1"/>
</dbReference>
<dbReference type="InterPro" id="IPR050838">
    <property type="entry name" value="Ketopantoate_reductase"/>
</dbReference>
<dbReference type="GO" id="GO:0015940">
    <property type="term" value="P:pantothenate biosynthetic process"/>
    <property type="evidence" value="ECO:0007669"/>
    <property type="project" value="UniProtKB-UniPathway"/>
</dbReference>
<evidence type="ECO:0000313" key="13">
    <source>
        <dbReference type="EMBL" id="RCU49147.1"/>
    </source>
</evidence>
<dbReference type="GO" id="GO:0050661">
    <property type="term" value="F:NADP binding"/>
    <property type="evidence" value="ECO:0007669"/>
    <property type="project" value="TreeGrafter"/>
</dbReference>
<dbReference type="Gene3D" id="3.40.50.720">
    <property type="entry name" value="NAD(P)-binding Rossmann-like Domain"/>
    <property type="match status" value="1"/>
</dbReference>
<dbReference type="InterPro" id="IPR036291">
    <property type="entry name" value="NAD(P)-bd_dom_sf"/>
</dbReference>
<evidence type="ECO:0000256" key="6">
    <source>
        <dbReference type="ARBA" id="ARBA00022857"/>
    </source>
</evidence>
<protein>
    <recommendedName>
        <fullName evidence="4 10">2-dehydropantoate 2-reductase</fullName>
        <ecNumber evidence="3 10">1.1.1.169</ecNumber>
    </recommendedName>
    <alternativeName>
        <fullName evidence="8 10">Ketopantoate reductase</fullName>
    </alternativeName>
</protein>
<evidence type="ECO:0000256" key="1">
    <source>
        <dbReference type="ARBA" id="ARBA00004994"/>
    </source>
</evidence>
<dbReference type="AlphaFoldDB" id="A0A368NES6"/>
<dbReference type="SUPFAM" id="SSF48179">
    <property type="entry name" value="6-phosphogluconate dehydrogenase C-terminal domain-like"/>
    <property type="match status" value="1"/>
</dbReference>
<dbReference type="NCBIfam" id="TIGR00745">
    <property type="entry name" value="apbA_panE"/>
    <property type="match status" value="1"/>
</dbReference>
<keyword evidence="6 10" id="KW-0521">NADP</keyword>
<evidence type="ECO:0000313" key="14">
    <source>
        <dbReference type="Proteomes" id="UP000252558"/>
    </source>
</evidence>
<dbReference type="PANTHER" id="PTHR43765:SF2">
    <property type="entry name" value="2-DEHYDROPANTOATE 2-REDUCTASE"/>
    <property type="match status" value="1"/>
</dbReference>
<dbReference type="InterPro" id="IPR013752">
    <property type="entry name" value="KPA_reductase"/>
</dbReference>
<dbReference type="EMBL" id="QPID01000007">
    <property type="protein sequence ID" value="RCU49147.1"/>
    <property type="molecule type" value="Genomic_DNA"/>
</dbReference>
<evidence type="ECO:0000256" key="5">
    <source>
        <dbReference type="ARBA" id="ARBA00022655"/>
    </source>
</evidence>
<evidence type="ECO:0000256" key="8">
    <source>
        <dbReference type="ARBA" id="ARBA00032024"/>
    </source>
</evidence>
<evidence type="ECO:0000256" key="7">
    <source>
        <dbReference type="ARBA" id="ARBA00023002"/>
    </source>
</evidence>
<evidence type="ECO:0000256" key="4">
    <source>
        <dbReference type="ARBA" id="ARBA00019465"/>
    </source>
</evidence>
<accession>A0A368NES6</accession>
<evidence type="ECO:0000256" key="10">
    <source>
        <dbReference type="RuleBase" id="RU362068"/>
    </source>
</evidence>
<sequence length="303" mass="32899">MPVNPHITVLGMGALGQLYAGSLAKLGAQVTGLSRAGTVESVSFMTPQGLQKVALSTELPELYDILLVTTKAYQAVDAVQSHARAIGPSTTIVLLHNGMGTLAPLKKRFPDCTIWLGTSSHGALLEHGILKHTGAGETWLGFGYGDRNSEQESAFAELLNQALTPCQFSDSINHKLWLKLAINSVINPLTALHQCRNGDLNSQRFAPQIQALCEEFSLLSLAEGLDLSPEFIQQTVYQVIDKTAANYSSMNRDISARRPTENNQISGYVVSRAAHFGIAVPTHSKLFETLCRLERRQNSTSLL</sequence>
<dbReference type="Proteomes" id="UP000252558">
    <property type="component" value="Unassembled WGS sequence"/>
</dbReference>
<comment type="similarity">
    <text evidence="2 10">Belongs to the ketopantoate reductase family.</text>
</comment>
<dbReference type="Pfam" id="PF02558">
    <property type="entry name" value="ApbA"/>
    <property type="match status" value="1"/>
</dbReference>